<gene>
    <name evidence="2" type="ORF">COA17_00215</name>
</gene>
<dbReference type="RefSeq" id="WP_066488558.1">
    <property type="nucleotide sequence ID" value="NZ_JAIEOT010000049.1"/>
</dbReference>
<organism evidence="2 3">
    <name type="scientific">Sphingomonas ginsenosidimutans</name>
    <dbReference type="NCBI Taxonomy" id="862134"/>
    <lineage>
        <taxon>Bacteria</taxon>
        <taxon>Pseudomonadati</taxon>
        <taxon>Pseudomonadota</taxon>
        <taxon>Alphaproteobacteria</taxon>
        <taxon>Sphingomonadales</taxon>
        <taxon>Sphingomonadaceae</taxon>
        <taxon>Sphingomonas</taxon>
    </lineage>
</organism>
<dbReference type="Proteomes" id="UP000218784">
    <property type="component" value="Unassembled WGS sequence"/>
</dbReference>
<keyword evidence="3" id="KW-1185">Reference proteome</keyword>
<evidence type="ECO:0000256" key="1">
    <source>
        <dbReference type="SAM" id="MobiDB-lite"/>
    </source>
</evidence>
<dbReference type="EMBL" id="NWVD01000001">
    <property type="protein sequence ID" value="PCG09945.1"/>
    <property type="molecule type" value="Genomic_DNA"/>
</dbReference>
<name>A0A2A4I1Y5_9SPHN</name>
<evidence type="ECO:0000313" key="2">
    <source>
        <dbReference type="EMBL" id="PCG09945.1"/>
    </source>
</evidence>
<dbReference type="AlphaFoldDB" id="A0A2A4I1Y5"/>
<proteinExistence type="predicted"/>
<protein>
    <submittedName>
        <fullName evidence="2">Uncharacterized protein</fullName>
    </submittedName>
</protein>
<comment type="caution">
    <text evidence="2">The sequence shown here is derived from an EMBL/GenBank/DDBJ whole genome shotgun (WGS) entry which is preliminary data.</text>
</comment>
<accession>A0A2A4I1Y5</accession>
<feature type="region of interest" description="Disordered" evidence="1">
    <location>
        <begin position="1"/>
        <end position="28"/>
    </location>
</feature>
<sequence length="59" mass="6201">MTLPDDTHLPPLLAGLRARQETSRTAQVARALNDSATARSGEGAFNPAAAAALSEWKEP</sequence>
<evidence type="ECO:0000313" key="3">
    <source>
        <dbReference type="Proteomes" id="UP000218784"/>
    </source>
</evidence>
<reference evidence="2 3" key="1">
    <citation type="submission" date="2017-09" db="EMBL/GenBank/DDBJ databases">
        <title>Sphingomonas ginsenosidimutans KACC 14949, whole genome shotgun sequence.</title>
        <authorList>
            <person name="Feng G."/>
            <person name="Zhu H."/>
        </authorList>
    </citation>
    <scope>NUCLEOTIDE SEQUENCE [LARGE SCALE GENOMIC DNA]</scope>
    <source>
        <strain evidence="2 3">KACC 14949</strain>
    </source>
</reference>